<protein>
    <submittedName>
        <fullName evidence="1">Uncharacterized protein</fullName>
    </submittedName>
</protein>
<dbReference type="AlphaFoldDB" id="A0A0J6YGL7"/>
<organism evidence="1 2">
    <name type="scientific">Coccidioides immitis RMSCC 2394</name>
    <dbReference type="NCBI Taxonomy" id="404692"/>
    <lineage>
        <taxon>Eukaryota</taxon>
        <taxon>Fungi</taxon>
        <taxon>Dikarya</taxon>
        <taxon>Ascomycota</taxon>
        <taxon>Pezizomycotina</taxon>
        <taxon>Eurotiomycetes</taxon>
        <taxon>Eurotiomycetidae</taxon>
        <taxon>Onygenales</taxon>
        <taxon>Onygenaceae</taxon>
        <taxon>Coccidioides</taxon>
    </lineage>
</organism>
<reference evidence="2" key="1">
    <citation type="journal article" date="2010" name="Genome Res.">
        <title>Population genomic sequencing of Coccidioides fungi reveals recent hybridization and transposon control.</title>
        <authorList>
            <person name="Neafsey D.E."/>
            <person name="Barker B.M."/>
            <person name="Sharpton T.J."/>
            <person name="Stajich J.E."/>
            <person name="Park D.J."/>
            <person name="Whiston E."/>
            <person name="Hung C.-Y."/>
            <person name="McMahan C."/>
            <person name="White J."/>
            <person name="Sykes S."/>
            <person name="Heiman D."/>
            <person name="Young S."/>
            <person name="Zeng Q."/>
            <person name="Abouelleil A."/>
            <person name="Aftuck L."/>
            <person name="Bessette D."/>
            <person name="Brown A."/>
            <person name="FitzGerald M."/>
            <person name="Lui A."/>
            <person name="Macdonald J.P."/>
            <person name="Priest M."/>
            <person name="Orbach M.J."/>
            <person name="Galgiani J.N."/>
            <person name="Kirkland T.N."/>
            <person name="Cole G.T."/>
            <person name="Birren B.W."/>
            <person name="Henn M.R."/>
            <person name="Taylor J.W."/>
            <person name="Rounsley S.D."/>
        </authorList>
    </citation>
    <scope>NUCLEOTIDE SEQUENCE [LARGE SCALE GENOMIC DNA]</scope>
    <source>
        <strain evidence="2">RMSCC 2394</strain>
    </source>
</reference>
<dbReference type="Proteomes" id="UP000054565">
    <property type="component" value="Unassembled WGS sequence"/>
</dbReference>
<accession>A0A0J6YGL7</accession>
<sequence>MLEVLRPPFLRSTYTKPEEHLRELNFRESKNHQGAGDVINQPAKPFRLRSDIVRRQQAKAVRDWQKAPLNPSRYPGVGSGYLLHKRLYARLFLGLIFRISGMHDRSKLREGWRLAVKQDNMVSVKLEHYISVIGHPMSHDAKRVITAYHRLSAPFLYAGTRPRWVSRKYSEGALE</sequence>
<name>A0A0J6YGL7_COCIT</name>
<dbReference type="EMBL" id="DS028096">
    <property type="protein sequence ID" value="KMP06219.1"/>
    <property type="molecule type" value="Genomic_DNA"/>
</dbReference>
<gene>
    <name evidence="1" type="ORF">CIRG_05901</name>
</gene>
<evidence type="ECO:0000313" key="2">
    <source>
        <dbReference type="Proteomes" id="UP000054565"/>
    </source>
</evidence>
<proteinExistence type="predicted"/>
<evidence type="ECO:0000313" key="1">
    <source>
        <dbReference type="EMBL" id="KMP06219.1"/>
    </source>
</evidence>